<reference evidence="2 3" key="1">
    <citation type="submission" date="2023-10" db="EMBL/GenBank/DDBJ databases">
        <title>Development of a sustainable strategy for remediation of hydrocarbon-contaminated territories based on the waste exchange concept.</title>
        <authorList>
            <person name="Krivoruchko A."/>
        </authorList>
    </citation>
    <scope>NUCLEOTIDE SEQUENCE</scope>
    <source>
        <strain evidence="1 3">IEGM 1266</strain>
        <strain evidence="2">IEGM 1279</strain>
    </source>
</reference>
<evidence type="ECO:0000313" key="2">
    <source>
        <dbReference type="EMBL" id="MDV6311297.1"/>
    </source>
</evidence>
<dbReference type="Proteomes" id="UP001185922">
    <property type="component" value="Unassembled WGS sequence"/>
</dbReference>
<dbReference type="EMBL" id="JAWLKI010000003">
    <property type="protein sequence ID" value="MDV6306568.1"/>
    <property type="molecule type" value="Genomic_DNA"/>
</dbReference>
<dbReference type="PANTHER" id="PTHR43179">
    <property type="entry name" value="RHAMNOSYLTRANSFERASE WBBL"/>
    <property type="match status" value="1"/>
</dbReference>
<dbReference type="RefSeq" id="WP_024497683.1">
    <property type="nucleotide sequence ID" value="NZ_JAPWIL010000003.1"/>
</dbReference>
<organism evidence="2 4">
    <name type="scientific">Gordonia amicalis</name>
    <dbReference type="NCBI Taxonomy" id="89053"/>
    <lineage>
        <taxon>Bacteria</taxon>
        <taxon>Bacillati</taxon>
        <taxon>Actinomycetota</taxon>
        <taxon>Actinomycetes</taxon>
        <taxon>Mycobacteriales</taxon>
        <taxon>Gordoniaceae</taxon>
        <taxon>Gordonia</taxon>
    </lineage>
</organism>
<dbReference type="Proteomes" id="UP001185779">
    <property type="component" value="Unassembled WGS sequence"/>
</dbReference>
<evidence type="ECO:0000313" key="4">
    <source>
        <dbReference type="Proteomes" id="UP001185922"/>
    </source>
</evidence>
<dbReference type="SUPFAM" id="SSF53448">
    <property type="entry name" value="Nucleotide-diphospho-sugar transferases"/>
    <property type="match status" value="1"/>
</dbReference>
<evidence type="ECO:0000313" key="1">
    <source>
        <dbReference type="EMBL" id="MDV6306568.1"/>
    </source>
</evidence>
<sequence>MGGQLLIAVPVYGQQDMTHDLVRDLQREEADFVIIDNRGDYRPLGDERVERPGQNLGWAGGSNLGFRLAFSEGYANAMTLNNDTRLSLGYVAALLDPALPADLGMVATVYDDKYAISKMLSDYDGPAEQYVPRHRYREMTFIDGTGLLITRDAWRAVGGLDERTFGDYAWGADRDLSARVRDAGFKIYVTERGFMNHLRQKTVSTMTSASRYKLRAYREMTAGMRRIGMRHRLKADDEAPYVVHDFDHRVDQIR</sequence>
<protein>
    <submittedName>
        <fullName evidence="2">Glycosyltransferase family 2 protein</fullName>
    </submittedName>
</protein>
<dbReference type="PANTHER" id="PTHR43179:SF11">
    <property type="entry name" value="GLYCOSYL TRANSFERASE"/>
    <property type="match status" value="1"/>
</dbReference>
<evidence type="ECO:0000313" key="3">
    <source>
        <dbReference type="Proteomes" id="UP001185779"/>
    </source>
</evidence>
<dbReference type="EMBL" id="JAWLKH010000003">
    <property type="protein sequence ID" value="MDV6311297.1"/>
    <property type="molecule type" value="Genomic_DNA"/>
</dbReference>
<dbReference type="Gene3D" id="3.90.550.10">
    <property type="entry name" value="Spore Coat Polysaccharide Biosynthesis Protein SpsA, Chain A"/>
    <property type="match status" value="1"/>
</dbReference>
<proteinExistence type="predicted"/>
<accession>A0AAE4U9Z7</accession>
<keyword evidence="3" id="KW-1185">Reference proteome</keyword>
<dbReference type="AlphaFoldDB" id="A0AAE4U9Z7"/>
<comment type="caution">
    <text evidence="2">The sequence shown here is derived from an EMBL/GenBank/DDBJ whole genome shotgun (WGS) entry which is preliminary data.</text>
</comment>
<name>A0AAE4U9Z7_9ACTN</name>
<dbReference type="InterPro" id="IPR029044">
    <property type="entry name" value="Nucleotide-diphossugar_trans"/>
</dbReference>
<gene>
    <name evidence="1" type="ORF">R3P94_04280</name>
    <name evidence="2" type="ORF">R3Q15_05200</name>
</gene>